<name>A0AAP9Y5R9_9ACTO</name>
<proteinExistence type="inferred from homology"/>
<keyword evidence="4 7" id="KW-0418">Kinase</keyword>
<evidence type="ECO:0000313" key="8">
    <source>
        <dbReference type="Proteomes" id="UP000595220"/>
    </source>
</evidence>
<evidence type="ECO:0000256" key="4">
    <source>
        <dbReference type="ARBA" id="ARBA00022777"/>
    </source>
</evidence>
<keyword evidence="8" id="KW-1185">Reference proteome</keyword>
<dbReference type="GO" id="GO:0005524">
    <property type="term" value="F:ATP binding"/>
    <property type="evidence" value="ECO:0007669"/>
    <property type="project" value="UniProtKB-KW"/>
</dbReference>
<dbReference type="Pfam" id="PF00294">
    <property type="entry name" value="PfkB"/>
    <property type="match status" value="1"/>
</dbReference>
<dbReference type="Gene3D" id="3.40.1190.20">
    <property type="match status" value="1"/>
</dbReference>
<dbReference type="AlphaFoldDB" id="A0AAP9Y5R9"/>
<sequence>MTLLSRPHVLAIGEALIDVVITHDQPDFPHEIPGGSPANVALALGRLGRPVALATWIGTDERGRLIEFQLADSGVTITEASRGASHTSTAQARLDAAGAASYTFDLEWAPTPPIDVPDTAQILMAGSISAIIEPGASAVLDAIKRGRDHALVCFDPNARPSIMGDPDRALASVERFVALSDIVKVSNEDIEWLTGGADIDQVTRRWLSLGPSIIVVTRGNHGCLVVTSSGLRFTKTPADVVVVDTVGAGDSFMGGMIDALWGMGLRGAHSREKLRTLSEDRLRVIINRASAASDVTVSRKGANPPWAHELS</sequence>
<dbReference type="InterPro" id="IPR029056">
    <property type="entry name" value="Ribokinase-like"/>
</dbReference>
<dbReference type="SUPFAM" id="SSF53613">
    <property type="entry name" value="Ribokinase-like"/>
    <property type="match status" value="1"/>
</dbReference>
<dbReference type="Proteomes" id="UP000595220">
    <property type="component" value="Chromosome"/>
</dbReference>
<gene>
    <name evidence="7" type="ORF">I6H42_05315</name>
</gene>
<dbReference type="PROSITE" id="PS00584">
    <property type="entry name" value="PFKB_KINASES_2"/>
    <property type="match status" value="1"/>
</dbReference>
<dbReference type="CDD" id="cd01167">
    <property type="entry name" value="bac_FRK"/>
    <property type="match status" value="1"/>
</dbReference>
<dbReference type="RefSeq" id="WP_074633494.1">
    <property type="nucleotide sequence ID" value="NZ_CP066065.1"/>
</dbReference>
<evidence type="ECO:0000256" key="3">
    <source>
        <dbReference type="ARBA" id="ARBA00022741"/>
    </source>
</evidence>
<evidence type="ECO:0000256" key="1">
    <source>
        <dbReference type="ARBA" id="ARBA00010688"/>
    </source>
</evidence>
<dbReference type="PANTHER" id="PTHR43085:SF1">
    <property type="entry name" value="PSEUDOURIDINE KINASE-RELATED"/>
    <property type="match status" value="1"/>
</dbReference>
<evidence type="ECO:0000256" key="5">
    <source>
        <dbReference type="ARBA" id="ARBA00022840"/>
    </source>
</evidence>
<dbReference type="InterPro" id="IPR050306">
    <property type="entry name" value="PfkB_Carbo_kinase"/>
</dbReference>
<evidence type="ECO:0000313" key="7">
    <source>
        <dbReference type="EMBL" id="QQC43232.1"/>
    </source>
</evidence>
<reference evidence="7 8" key="1">
    <citation type="submission" date="2020-12" db="EMBL/GenBank/DDBJ databases">
        <title>FDA dAtabase for Regulatory Grade micrObial Sequences (FDA-ARGOS): Supporting development and validation of Infectious Disease Dx tests.</title>
        <authorList>
            <person name="Sproer C."/>
            <person name="Gronow S."/>
            <person name="Severitt S."/>
            <person name="Schroder I."/>
            <person name="Tallon L."/>
            <person name="Sadzewicz L."/>
            <person name="Zhao X."/>
            <person name="Boylan J."/>
            <person name="Ott S."/>
            <person name="Bowen H."/>
            <person name="Vavikolanu K."/>
            <person name="Mehta A."/>
            <person name="Aluvathingal J."/>
            <person name="Nadendla S."/>
            <person name="Lowell S."/>
            <person name="Myers T."/>
            <person name="Yan Y."/>
            <person name="Sichtig H."/>
        </authorList>
    </citation>
    <scope>NUCLEOTIDE SEQUENCE [LARGE SCALE GENOMIC DNA]</scope>
    <source>
        <strain evidence="7 8">FDAARGOS_985</strain>
    </source>
</reference>
<evidence type="ECO:0000259" key="6">
    <source>
        <dbReference type="Pfam" id="PF00294"/>
    </source>
</evidence>
<dbReference type="GO" id="GO:0016301">
    <property type="term" value="F:kinase activity"/>
    <property type="evidence" value="ECO:0007669"/>
    <property type="project" value="UniProtKB-KW"/>
</dbReference>
<comment type="similarity">
    <text evidence="1">Belongs to the carbohydrate kinase PfkB family.</text>
</comment>
<dbReference type="InterPro" id="IPR002173">
    <property type="entry name" value="Carboh/pur_kinase_PfkB_CS"/>
</dbReference>
<accession>A0AAP9Y5R9</accession>
<dbReference type="EMBL" id="CP066065">
    <property type="protein sequence ID" value="QQC43232.1"/>
    <property type="molecule type" value="Genomic_DNA"/>
</dbReference>
<feature type="domain" description="Carbohydrate kinase PfkB" evidence="6">
    <location>
        <begin position="8"/>
        <end position="305"/>
    </location>
</feature>
<dbReference type="PROSITE" id="PS00583">
    <property type="entry name" value="PFKB_KINASES_1"/>
    <property type="match status" value="1"/>
</dbReference>
<evidence type="ECO:0000256" key="2">
    <source>
        <dbReference type="ARBA" id="ARBA00022679"/>
    </source>
</evidence>
<organism evidence="7 8">
    <name type="scientific">Schaalia meyeri</name>
    <dbReference type="NCBI Taxonomy" id="52773"/>
    <lineage>
        <taxon>Bacteria</taxon>
        <taxon>Bacillati</taxon>
        <taxon>Actinomycetota</taxon>
        <taxon>Actinomycetes</taxon>
        <taxon>Actinomycetales</taxon>
        <taxon>Actinomycetaceae</taxon>
        <taxon>Schaalia</taxon>
    </lineage>
</organism>
<protein>
    <submittedName>
        <fullName evidence="7">Carbohydrate kinase</fullName>
    </submittedName>
</protein>
<dbReference type="InterPro" id="IPR011611">
    <property type="entry name" value="PfkB_dom"/>
</dbReference>
<keyword evidence="2" id="KW-0808">Transferase</keyword>
<keyword evidence="5" id="KW-0067">ATP-binding</keyword>
<keyword evidence="3" id="KW-0547">Nucleotide-binding</keyword>
<dbReference type="PANTHER" id="PTHR43085">
    <property type="entry name" value="HEXOKINASE FAMILY MEMBER"/>
    <property type="match status" value="1"/>
</dbReference>